<evidence type="ECO:0000313" key="11">
    <source>
        <dbReference type="Proteomes" id="UP000475214"/>
    </source>
</evidence>
<dbReference type="InterPro" id="IPR016064">
    <property type="entry name" value="NAD/diacylglycerol_kinase_sf"/>
</dbReference>
<dbReference type="EMBL" id="JAAGOA010000016">
    <property type="protein sequence ID" value="NEE02648.1"/>
    <property type="molecule type" value="Genomic_DNA"/>
</dbReference>
<evidence type="ECO:0000256" key="1">
    <source>
        <dbReference type="ARBA" id="ARBA00001946"/>
    </source>
</evidence>
<dbReference type="Pfam" id="PF19279">
    <property type="entry name" value="YegS_C"/>
    <property type="match status" value="1"/>
</dbReference>
<dbReference type="Pfam" id="PF00781">
    <property type="entry name" value="DAGK_cat"/>
    <property type="match status" value="1"/>
</dbReference>
<evidence type="ECO:0000256" key="4">
    <source>
        <dbReference type="ARBA" id="ARBA00022741"/>
    </source>
</evidence>
<evidence type="ECO:0000256" key="5">
    <source>
        <dbReference type="ARBA" id="ARBA00022777"/>
    </source>
</evidence>
<keyword evidence="3" id="KW-0808">Transferase</keyword>
<accession>A0A6L9SDM7</accession>
<dbReference type="InterPro" id="IPR017438">
    <property type="entry name" value="ATP-NAD_kinase_N"/>
</dbReference>
<keyword evidence="11" id="KW-1185">Reference proteome</keyword>
<evidence type="ECO:0000256" key="6">
    <source>
        <dbReference type="ARBA" id="ARBA00022840"/>
    </source>
</evidence>
<dbReference type="Gene3D" id="3.40.50.10330">
    <property type="entry name" value="Probable inorganic polyphosphate/atp-NAD kinase, domain 1"/>
    <property type="match status" value="1"/>
</dbReference>
<dbReference type="RefSeq" id="WP_163741417.1">
    <property type="nucleotide sequence ID" value="NZ_JAAGOA010000016.1"/>
</dbReference>
<comment type="similarity">
    <text evidence="2">Belongs to the diacylglycerol/lipid kinase family.</text>
</comment>
<evidence type="ECO:0000256" key="3">
    <source>
        <dbReference type="ARBA" id="ARBA00022679"/>
    </source>
</evidence>
<keyword evidence="7" id="KW-0444">Lipid biosynthesis</keyword>
<evidence type="ECO:0000313" key="10">
    <source>
        <dbReference type="EMBL" id="NEE02648.1"/>
    </source>
</evidence>
<organism evidence="10 11">
    <name type="scientific">Phytoactinopolyspora halotolerans</name>
    <dbReference type="NCBI Taxonomy" id="1981512"/>
    <lineage>
        <taxon>Bacteria</taxon>
        <taxon>Bacillati</taxon>
        <taxon>Actinomycetota</taxon>
        <taxon>Actinomycetes</taxon>
        <taxon>Jiangellales</taxon>
        <taxon>Jiangellaceae</taxon>
        <taxon>Phytoactinopolyspora</taxon>
    </lineage>
</organism>
<dbReference type="GO" id="GO:0008654">
    <property type="term" value="P:phospholipid biosynthetic process"/>
    <property type="evidence" value="ECO:0007669"/>
    <property type="project" value="UniProtKB-KW"/>
</dbReference>
<keyword evidence="7" id="KW-0443">Lipid metabolism</keyword>
<evidence type="ECO:0000256" key="2">
    <source>
        <dbReference type="ARBA" id="ARBA00005983"/>
    </source>
</evidence>
<dbReference type="PANTHER" id="PTHR12358">
    <property type="entry name" value="SPHINGOSINE KINASE"/>
    <property type="match status" value="1"/>
</dbReference>
<feature type="domain" description="DAGKc" evidence="9">
    <location>
        <begin position="1"/>
        <end position="133"/>
    </location>
</feature>
<dbReference type="GO" id="GO:0005524">
    <property type="term" value="F:ATP binding"/>
    <property type="evidence" value="ECO:0007669"/>
    <property type="project" value="UniProtKB-KW"/>
</dbReference>
<comment type="cofactor">
    <cofactor evidence="1">
        <name>Mg(2+)</name>
        <dbReference type="ChEBI" id="CHEBI:18420"/>
    </cofactor>
</comment>
<keyword evidence="7" id="KW-0594">Phospholipid biosynthesis</keyword>
<dbReference type="PANTHER" id="PTHR12358:SF106">
    <property type="entry name" value="LIPID KINASE YEGS"/>
    <property type="match status" value="1"/>
</dbReference>
<protein>
    <submittedName>
        <fullName evidence="10">Diacylglycerol kinase family lipid kinase</fullName>
    </submittedName>
</protein>
<comment type="caution">
    <text evidence="10">The sequence shown here is derived from an EMBL/GenBank/DDBJ whole genome shotgun (WGS) entry which is preliminary data.</text>
</comment>
<keyword evidence="4" id="KW-0547">Nucleotide-binding</keyword>
<dbReference type="PROSITE" id="PS50146">
    <property type="entry name" value="DAGK"/>
    <property type="match status" value="1"/>
</dbReference>
<dbReference type="InterPro" id="IPR001206">
    <property type="entry name" value="Diacylglycerol_kinase_cat_dom"/>
</dbReference>
<dbReference type="InterPro" id="IPR050187">
    <property type="entry name" value="Lipid_Phosphate_FormReg"/>
</dbReference>
<dbReference type="GO" id="GO:0005886">
    <property type="term" value="C:plasma membrane"/>
    <property type="evidence" value="ECO:0007669"/>
    <property type="project" value="TreeGrafter"/>
</dbReference>
<evidence type="ECO:0000256" key="8">
    <source>
        <dbReference type="ARBA" id="ARBA00023264"/>
    </source>
</evidence>
<gene>
    <name evidence="10" type="ORF">G1H10_21000</name>
</gene>
<keyword evidence="6" id="KW-0067">ATP-binding</keyword>
<proteinExistence type="inferred from homology"/>
<sequence>MRTFTAVVNPHAGTAGWSRRTVAARLHPVLRALSDVGAKVTLEHSSSLQHAVDLATVAAERGDVVLAVGGDGTVGALAGAMVRTGGTLGIVPVGRGNDFARQLNIPADTAALARSLHDAEPRIVDVIDVDGRVVVGSVYAGIDAVANGYFNRARILGGVAYHYAAARALAGWRAVSYRVAIDGTPHDLRGYTVVAANSGYFGNGRHAAPDARVDDGLLDVVALTDVPKRTFVSIAMRELYTGAHVNRPEVLVFRGRDVRVEADRPLPVGGDGELIGTLPVTVRVRPAALRVLA</sequence>
<dbReference type="InterPro" id="IPR045540">
    <property type="entry name" value="YegS/DAGK_C"/>
</dbReference>
<dbReference type="AlphaFoldDB" id="A0A6L9SDM7"/>
<dbReference type="Proteomes" id="UP000475214">
    <property type="component" value="Unassembled WGS sequence"/>
</dbReference>
<dbReference type="GO" id="GO:0016301">
    <property type="term" value="F:kinase activity"/>
    <property type="evidence" value="ECO:0007669"/>
    <property type="project" value="UniProtKB-KW"/>
</dbReference>
<keyword evidence="5 10" id="KW-0418">Kinase</keyword>
<keyword evidence="8" id="KW-1208">Phospholipid metabolism</keyword>
<dbReference type="SMART" id="SM00046">
    <property type="entry name" value="DAGKc"/>
    <property type="match status" value="1"/>
</dbReference>
<dbReference type="Gene3D" id="2.60.200.40">
    <property type="match status" value="1"/>
</dbReference>
<reference evidence="10 11" key="1">
    <citation type="submission" date="2020-02" db="EMBL/GenBank/DDBJ databases">
        <authorList>
            <person name="Li X.-J."/>
            <person name="Han X.-M."/>
        </authorList>
    </citation>
    <scope>NUCLEOTIDE SEQUENCE [LARGE SCALE GENOMIC DNA]</scope>
    <source>
        <strain evidence="10 11">CCTCC AB 2017055</strain>
    </source>
</reference>
<evidence type="ECO:0000259" key="9">
    <source>
        <dbReference type="PROSITE" id="PS50146"/>
    </source>
</evidence>
<name>A0A6L9SDM7_9ACTN</name>
<dbReference type="SUPFAM" id="SSF111331">
    <property type="entry name" value="NAD kinase/diacylglycerol kinase-like"/>
    <property type="match status" value="1"/>
</dbReference>
<evidence type="ECO:0000256" key="7">
    <source>
        <dbReference type="ARBA" id="ARBA00023209"/>
    </source>
</evidence>